<gene>
    <name evidence="11" type="ORF">QBC47DRAFT_398149</name>
</gene>
<dbReference type="GO" id="GO:0006882">
    <property type="term" value="P:intracellular zinc ion homeostasis"/>
    <property type="evidence" value="ECO:0007669"/>
    <property type="project" value="TreeGrafter"/>
</dbReference>
<dbReference type="GO" id="GO:0005385">
    <property type="term" value="F:zinc ion transmembrane transporter activity"/>
    <property type="evidence" value="ECO:0007669"/>
    <property type="project" value="TreeGrafter"/>
</dbReference>
<evidence type="ECO:0000256" key="3">
    <source>
        <dbReference type="ARBA" id="ARBA00022448"/>
    </source>
</evidence>
<dbReference type="InterPro" id="IPR027469">
    <property type="entry name" value="Cation_efflux_TMD_sf"/>
</dbReference>
<dbReference type="NCBIfam" id="TIGR01297">
    <property type="entry name" value="CDF"/>
    <property type="match status" value="1"/>
</dbReference>
<evidence type="ECO:0000256" key="5">
    <source>
        <dbReference type="ARBA" id="ARBA00022833"/>
    </source>
</evidence>
<dbReference type="PANTHER" id="PTHR45820:SF5">
    <property type="entry name" value="DIFFUSION FACILITATOR FAMILY METAL ION TRANSPORTER, PUTATIVE-RELATED"/>
    <property type="match status" value="1"/>
</dbReference>
<evidence type="ECO:0000313" key="12">
    <source>
        <dbReference type="Proteomes" id="UP001239445"/>
    </source>
</evidence>
<protein>
    <submittedName>
        <fullName evidence="11">Cation efflux protein</fullName>
    </submittedName>
</protein>
<feature type="transmembrane region" description="Helical" evidence="8">
    <location>
        <begin position="116"/>
        <end position="135"/>
    </location>
</feature>
<comment type="subcellular location">
    <subcellularLocation>
        <location evidence="1">Membrane</location>
        <topology evidence="1">Multi-pass membrane protein</topology>
    </subcellularLocation>
</comment>
<evidence type="ECO:0000259" key="10">
    <source>
        <dbReference type="Pfam" id="PF16916"/>
    </source>
</evidence>
<feature type="domain" description="Cation efflux protein cytoplasmic" evidence="10">
    <location>
        <begin position="271"/>
        <end position="342"/>
    </location>
</feature>
<accession>A0AAJ0BM21</accession>
<dbReference type="InterPro" id="IPR027470">
    <property type="entry name" value="Cation_efflux_CTD"/>
</dbReference>
<dbReference type="InterPro" id="IPR036837">
    <property type="entry name" value="Cation_efflux_CTD_sf"/>
</dbReference>
<evidence type="ECO:0000313" key="11">
    <source>
        <dbReference type="EMBL" id="KAK1759337.1"/>
    </source>
</evidence>
<dbReference type="GO" id="GO:0016020">
    <property type="term" value="C:membrane"/>
    <property type="evidence" value="ECO:0007669"/>
    <property type="project" value="UniProtKB-SubCell"/>
</dbReference>
<reference evidence="11" key="1">
    <citation type="submission" date="2023-06" db="EMBL/GenBank/DDBJ databases">
        <title>Genome-scale phylogeny and comparative genomics of the fungal order Sordariales.</title>
        <authorList>
            <consortium name="Lawrence Berkeley National Laboratory"/>
            <person name="Hensen N."/>
            <person name="Bonometti L."/>
            <person name="Westerberg I."/>
            <person name="Brannstrom I.O."/>
            <person name="Guillou S."/>
            <person name="Cros-Aarteil S."/>
            <person name="Calhoun S."/>
            <person name="Haridas S."/>
            <person name="Kuo A."/>
            <person name="Mondo S."/>
            <person name="Pangilinan J."/>
            <person name="Riley R."/>
            <person name="Labutti K."/>
            <person name="Andreopoulos B."/>
            <person name="Lipzen A."/>
            <person name="Chen C."/>
            <person name="Yanf M."/>
            <person name="Daum C."/>
            <person name="Ng V."/>
            <person name="Clum A."/>
            <person name="Steindorff A."/>
            <person name="Ohm R."/>
            <person name="Martin F."/>
            <person name="Silar P."/>
            <person name="Natvig D."/>
            <person name="Lalanne C."/>
            <person name="Gautier V."/>
            <person name="Ament-Velasquez S.L."/>
            <person name="Kruys A."/>
            <person name="Hutchinson M.I."/>
            <person name="Powell A.J."/>
            <person name="Barry K."/>
            <person name="Miller A.N."/>
            <person name="Grigoriev I.V."/>
            <person name="Debuchy R."/>
            <person name="Gladieux P."/>
            <person name="Thoren M.H."/>
            <person name="Johannesson H."/>
        </authorList>
    </citation>
    <scope>NUCLEOTIDE SEQUENCE</scope>
    <source>
        <strain evidence="11">PSN4</strain>
    </source>
</reference>
<dbReference type="SUPFAM" id="SSF160240">
    <property type="entry name" value="Cation efflux protein cytoplasmic domain-like"/>
    <property type="match status" value="1"/>
</dbReference>
<dbReference type="Pfam" id="PF01545">
    <property type="entry name" value="Cation_efflux"/>
    <property type="match status" value="1"/>
</dbReference>
<comment type="similarity">
    <text evidence="2">Belongs to the cation diffusion facilitator (CDF) transporter (TC 2.A.4) family. SLC30A subfamily.</text>
</comment>
<keyword evidence="7 8" id="KW-0472">Membrane</keyword>
<feature type="transmembrane region" description="Helical" evidence="8">
    <location>
        <begin position="42"/>
        <end position="60"/>
    </location>
</feature>
<feature type="transmembrane region" description="Helical" evidence="8">
    <location>
        <begin position="80"/>
        <end position="101"/>
    </location>
</feature>
<evidence type="ECO:0000256" key="6">
    <source>
        <dbReference type="ARBA" id="ARBA00022989"/>
    </source>
</evidence>
<dbReference type="PANTHER" id="PTHR45820">
    <property type="entry name" value="FI23527P1"/>
    <property type="match status" value="1"/>
</dbReference>
<feature type="domain" description="Cation efflux protein transmembrane" evidence="9">
    <location>
        <begin position="12"/>
        <end position="264"/>
    </location>
</feature>
<feature type="transmembrane region" description="Helical" evidence="8">
    <location>
        <begin position="239"/>
        <end position="256"/>
    </location>
</feature>
<evidence type="ECO:0000256" key="4">
    <source>
        <dbReference type="ARBA" id="ARBA00022692"/>
    </source>
</evidence>
<keyword evidence="3" id="KW-0813">Transport</keyword>
<evidence type="ECO:0000256" key="1">
    <source>
        <dbReference type="ARBA" id="ARBA00004141"/>
    </source>
</evidence>
<organism evidence="11 12">
    <name type="scientific">Echria macrotheca</name>
    <dbReference type="NCBI Taxonomy" id="438768"/>
    <lineage>
        <taxon>Eukaryota</taxon>
        <taxon>Fungi</taxon>
        <taxon>Dikarya</taxon>
        <taxon>Ascomycota</taxon>
        <taxon>Pezizomycotina</taxon>
        <taxon>Sordariomycetes</taxon>
        <taxon>Sordariomycetidae</taxon>
        <taxon>Sordariales</taxon>
        <taxon>Schizotheciaceae</taxon>
        <taxon>Echria</taxon>
    </lineage>
</organism>
<dbReference type="Pfam" id="PF16916">
    <property type="entry name" value="ZT_dimer"/>
    <property type="match status" value="1"/>
</dbReference>
<evidence type="ECO:0000256" key="2">
    <source>
        <dbReference type="ARBA" id="ARBA00008873"/>
    </source>
</evidence>
<dbReference type="InterPro" id="IPR002524">
    <property type="entry name" value="Cation_efflux"/>
</dbReference>
<feature type="transmembrane region" description="Helical" evidence="8">
    <location>
        <begin position="199"/>
        <end position="227"/>
    </location>
</feature>
<proteinExistence type="inferred from homology"/>
<dbReference type="Gene3D" id="1.20.1510.10">
    <property type="entry name" value="Cation efflux protein transmembrane domain"/>
    <property type="match status" value="1"/>
</dbReference>
<keyword evidence="12" id="KW-1185">Reference proteome</keyword>
<keyword evidence="6 8" id="KW-1133">Transmembrane helix</keyword>
<evidence type="ECO:0000256" key="8">
    <source>
        <dbReference type="SAM" id="Phobius"/>
    </source>
</evidence>
<sequence>MGFKLGARQRLTATTAIYFLFFVSELIVAIRTKSLALTADAFHYLNDLIGFVVALAALIVKERKGLGPTPLTYGWQRAPVVGAFFNGAFLLALGVSIFFQSLERFIGTNKVEETELILVLGCVGLLLNIISAVLLHGHHSHGHGHSHCSGHHDIENAKASRSASSVDIEEVFEDSVYRQLHAHHNHLKLPMSTSDGKDLGMLGVMIHVICDAINNIGVIIAAAIMSFTTSEQRFLADPAASTCISLMILVSALPLIKSSGEILLQSAPSMLNVREVQDDLEQIPGIESVHELHIWQLDESKTIASAHLVVSGSGLSEFAASAQTARDCLHAYGIHSATLQPEFLDPRHAKPYRTPDHTSGPCQAQCSKDCRQLVCCADRAEPNEGGKGSLGVGNDSDGSTLYTASLDKVDKL</sequence>
<comment type="caution">
    <text evidence="11">The sequence shown here is derived from an EMBL/GenBank/DDBJ whole genome shotgun (WGS) entry which is preliminary data.</text>
</comment>
<dbReference type="Proteomes" id="UP001239445">
    <property type="component" value="Unassembled WGS sequence"/>
</dbReference>
<dbReference type="InterPro" id="IPR058533">
    <property type="entry name" value="Cation_efflux_TM"/>
</dbReference>
<dbReference type="AlphaFoldDB" id="A0AAJ0BM21"/>
<dbReference type="SUPFAM" id="SSF161111">
    <property type="entry name" value="Cation efflux protein transmembrane domain-like"/>
    <property type="match status" value="1"/>
</dbReference>
<evidence type="ECO:0000256" key="7">
    <source>
        <dbReference type="ARBA" id="ARBA00023136"/>
    </source>
</evidence>
<name>A0AAJ0BM21_9PEZI</name>
<keyword evidence="5" id="KW-0862">Zinc</keyword>
<evidence type="ECO:0000259" key="9">
    <source>
        <dbReference type="Pfam" id="PF01545"/>
    </source>
</evidence>
<feature type="transmembrane region" description="Helical" evidence="8">
    <location>
        <begin position="12"/>
        <end position="30"/>
    </location>
</feature>
<dbReference type="EMBL" id="MU839828">
    <property type="protein sequence ID" value="KAK1759337.1"/>
    <property type="molecule type" value="Genomic_DNA"/>
</dbReference>
<keyword evidence="4 8" id="KW-0812">Transmembrane</keyword>